<reference evidence="3" key="1">
    <citation type="submission" date="2020-01" db="EMBL/GenBank/DDBJ databases">
        <title>Insect and environment-associated Actinomycetes.</title>
        <authorList>
            <person name="Currrie C."/>
            <person name="Chevrette M."/>
            <person name="Carlson C."/>
            <person name="Stubbendieck R."/>
            <person name="Wendt-Pienkowski E."/>
        </authorList>
    </citation>
    <scope>NUCLEOTIDE SEQUENCE</scope>
    <source>
        <strain evidence="3">SID12501</strain>
    </source>
</reference>
<dbReference type="EMBL" id="JAAGLU010000002">
    <property type="protein sequence ID" value="NEC84697.1"/>
    <property type="molecule type" value="Genomic_DNA"/>
</dbReference>
<comment type="caution">
    <text evidence="3">The sequence shown here is derived from an EMBL/GenBank/DDBJ whole genome shotgun (WGS) entry which is preliminary data.</text>
</comment>
<dbReference type="AlphaFoldDB" id="A0A6B3BE27"/>
<sequence>MLSHFRAVCAAIVAAATLIIAANTGPARAAEPHHAGPMSQETSQELGQAQGRPG</sequence>
<protein>
    <submittedName>
        <fullName evidence="3">Uncharacterized protein</fullName>
    </submittedName>
</protein>
<accession>A0A6B3BE27</accession>
<evidence type="ECO:0000256" key="1">
    <source>
        <dbReference type="SAM" id="MobiDB-lite"/>
    </source>
</evidence>
<evidence type="ECO:0000313" key="3">
    <source>
        <dbReference type="EMBL" id="NEC84697.1"/>
    </source>
</evidence>
<organism evidence="3">
    <name type="scientific">Streptomyces sp. SID12501</name>
    <dbReference type="NCBI Taxonomy" id="2706042"/>
    <lineage>
        <taxon>Bacteria</taxon>
        <taxon>Bacillati</taxon>
        <taxon>Actinomycetota</taxon>
        <taxon>Actinomycetes</taxon>
        <taxon>Kitasatosporales</taxon>
        <taxon>Streptomycetaceae</taxon>
        <taxon>Streptomyces</taxon>
    </lineage>
</organism>
<feature type="chain" id="PRO_5025387018" evidence="2">
    <location>
        <begin position="30"/>
        <end position="54"/>
    </location>
</feature>
<feature type="region of interest" description="Disordered" evidence="1">
    <location>
        <begin position="26"/>
        <end position="54"/>
    </location>
</feature>
<evidence type="ECO:0000256" key="2">
    <source>
        <dbReference type="SAM" id="SignalP"/>
    </source>
</evidence>
<proteinExistence type="predicted"/>
<dbReference type="RefSeq" id="WP_164312073.1">
    <property type="nucleotide sequence ID" value="NZ_JAAGLU010000002.1"/>
</dbReference>
<gene>
    <name evidence="3" type="ORF">G3I71_02180</name>
</gene>
<keyword evidence="2" id="KW-0732">Signal</keyword>
<name>A0A6B3BE27_9ACTN</name>
<feature type="signal peptide" evidence="2">
    <location>
        <begin position="1"/>
        <end position="29"/>
    </location>
</feature>